<feature type="region of interest" description="Disordered" evidence="1">
    <location>
        <begin position="1"/>
        <end position="36"/>
    </location>
</feature>
<gene>
    <name evidence="2" type="ORF">EN45_107490</name>
</gene>
<sequence>MRRQRPLESETRKENEPAGSKGAISSLAGLTRPSRRRFMTNEMAQCRADVRLGRHLAHLPDPPINNGTLRIHLEPDLIHGTVGQTSKERQTIRIKPRTWKRNQPTSKRYTTMEVIL</sequence>
<evidence type="ECO:0000256" key="1">
    <source>
        <dbReference type="SAM" id="MobiDB-lite"/>
    </source>
</evidence>
<evidence type="ECO:0000313" key="2">
    <source>
        <dbReference type="EMBL" id="KZN83643.1"/>
    </source>
</evidence>
<dbReference type="AlphaFoldDB" id="A0A162BXX8"/>
<proteinExistence type="predicted"/>
<feature type="compositionally biased region" description="Basic and acidic residues" evidence="1">
    <location>
        <begin position="1"/>
        <end position="16"/>
    </location>
</feature>
<reference evidence="2" key="1">
    <citation type="journal article" date="2014" name="Genome Announc.">
        <title>Complete sequencing and chromosome-scale genome assembly of the industrial progenitor strain P2niaD18 from the penicillin producer Penicillium chrysogenum.</title>
        <authorList>
            <person name="Specht T."/>
            <person name="Dahlmann T.A."/>
            <person name="Zadra I."/>
            <person name="Kurnsteiner H."/>
            <person name="Kuck U."/>
        </authorList>
    </citation>
    <scope>NUCLEOTIDE SEQUENCE [LARGE SCALE GENOMIC DNA]</scope>
    <source>
        <strain evidence="2">P2niaD18</strain>
    </source>
</reference>
<protein>
    <submittedName>
        <fullName evidence="2">Uncharacterized protein</fullName>
    </submittedName>
</protein>
<accession>A0A162BXX8</accession>
<dbReference type="Proteomes" id="UP000076449">
    <property type="component" value="Chromosome IV"/>
</dbReference>
<name>A0A162BXX8_PENCH</name>
<organism evidence="2">
    <name type="scientific">Penicillium chrysogenum</name>
    <name type="common">Penicillium notatum</name>
    <dbReference type="NCBI Taxonomy" id="5076"/>
    <lineage>
        <taxon>Eukaryota</taxon>
        <taxon>Fungi</taxon>
        <taxon>Dikarya</taxon>
        <taxon>Ascomycota</taxon>
        <taxon>Pezizomycotina</taxon>
        <taxon>Eurotiomycetes</taxon>
        <taxon>Eurotiomycetidae</taxon>
        <taxon>Eurotiales</taxon>
        <taxon>Aspergillaceae</taxon>
        <taxon>Penicillium</taxon>
        <taxon>Penicillium chrysogenum species complex</taxon>
    </lineage>
</organism>
<dbReference type="EMBL" id="CM002801">
    <property type="protein sequence ID" value="KZN83643.1"/>
    <property type="molecule type" value="Genomic_DNA"/>
</dbReference>